<evidence type="ECO:0000256" key="22">
    <source>
        <dbReference type="ARBA" id="ARBA00034081"/>
    </source>
</evidence>
<keyword evidence="5" id="KW-0813">Transport</keyword>
<keyword evidence="16" id="KW-1133">Transmembrane helix</keyword>
<feature type="repeat" description="WD" evidence="27">
    <location>
        <begin position="108"/>
        <end position="130"/>
    </location>
</feature>
<comment type="similarity">
    <text evidence="3 28">Belongs to the TGF-beta family.</text>
</comment>
<dbReference type="GO" id="GO:0005160">
    <property type="term" value="F:transforming growth factor beta receptor binding"/>
    <property type="evidence" value="ECO:0007669"/>
    <property type="project" value="InterPro"/>
</dbReference>
<keyword evidence="20" id="KW-0325">Glycoprotein</keyword>
<dbReference type="Gene3D" id="2.10.90.10">
    <property type="entry name" value="Cystine-knot cytokines"/>
    <property type="match status" value="1"/>
</dbReference>
<dbReference type="Pfam" id="PF00019">
    <property type="entry name" value="TGF_beta"/>
    <property type="match status" value="1"/>
</dbReference>
<evidence type="ECO:0000256" key="23">
    <source>
        <dbReference type="ARBA" id="ARBA00045470"/>
    </source>
</evidence>
<evidence type="ECO:0000256" key="20">
    <source>
        <dbReference type="ARBA" id="ARBA00023180"/>
    </source>
</evidence>
<comment type="caution">
    <text evidence="31">The sequence shown here is derived from an EMBL/GenBank/DDBJ whole genome shotgun (WGS) entry which is preliminary data.</text>
</comment>
<reference evidence="31 32" key="1">
    <citation type="submission" date="2019-06" db="EMBL/GenBank/DDBJ databases">
        <title>Draft genomes of female and male turbot (Scophthalmus maximus).</title>
        <authorList>
            <person name="Xu H."/>
            <person name="Xu X.-W."/>
            <person name="Shao C."/>
            <person name="Chen S."/>
        </authorList>
    </citation>
    <scope>NUCLEOTIDE SEQUENCE [LARGE SCALE GENOMIC DNA]</scope>
    <source>
        <strain evidence="31">Ysfricsl-2016a</strain>
        <tissue evidence="31">Blood</tissue>
    </source>
</reference>
<keyword evidence="17 28" id="KW-0339">Growth factor</keyword>
<evidence type="ECO:0000256" key="15">
    <source>
        <dbReference type="ARBA" id="ARBA00022927"/>
    </source>
</evidence>
<keyword evidence="15" id="KW-0653">Protein transport</keyword>
<dbReference type="InterPro" id="IPR001680">
    <property type="entry name" value="WD40_rpt"/>
</dbReference>
<dbReference type="InterPro" id="IPR016319">
    <property type="entry name" value="TGF-beta"/>
</dbReference>
<dbReference type="PANTHER" id="PTHR23284:SF0">
    <property type="entry name" value="PROLACTIN REGULATORY ELEMENT-BINDING PROTEIN"/>
    <property type="match status" value="1"/>
</dbReference>
<evidence type="ECO:0000256" key="3">
    <source>
        <dbReference type="ARBA" id="ARBA00006656"/>
    </source>
</evidence>
<dbReference type="SUPFAM" id="SSF50978">
    <property type="entry name" value="WD40 repeat-like"/>
    <property type="match status" value="1"/>
</dbReference>
<evidence type="ECO:0000256" key="16">
    <source>
        <dbReference type="ARBA" id="ARBA00022989"/>
    </source>
</evidence>
<dbReference type="GO" id="GO:0051781">
    <property type="term" value="P:positive regulation of cell division"/>
    <property type="evidence" value="ECO:0007669"/>
    <property type="project" value="UniProtKB-KW"/>
</dbReference>
<evidence type="ECO:0000256" key="24">
    <source>
        <dbReference type="ARBA" id="ARBA00045656"/>
    </source>
</evidence>
<feature type="region of interest" description="Disordered" evidence="29">
    <location>
        <begin position="332"/>
        <end position="386"/>
    </location>
</feature>
<feature type="repeat" description="WD" evidence="27">
    <location>
        <begin position="140"/>
        <end position="172"/>
    </location>
</feature>
<dbReference type="GO" id="GO:0006888">
    <property type="term" value="P:endoplasmic reticulum to Golgi vesicle-mediated transport"/>
    <property type="evidence" value="ECO:0007669"/>
    <property type="project" value="TreeGrafter"/>
</dbReference>
<keyword evidence="12" id="KW-0677">Repeat</keyword>
<comment type="function">
    <text evidence="24">Required to maintain the Transforming growth factor beta-2 (TGF-beta-2) chain in a latent state during storage in extracellular matrix. Associates non-covalently with TGF-beta-2 and regulates its activation via interaction with 'milieu molecules', such as LTBP1 and LRRC32/GARP, that control activation of TGF-beta-2.</text>
</comment>
<evidence type="ECO:0000256" key="21">
    <source>
        <dbReference type="ARBA" id="ARBA00023246"/>
    </source>
</evidence>
<feature type="domain" description="TGF-beta family profile" evidence="30">
    <location>
        <begin position="860"/>
        <end position="975"/>
    </location>
</feature>
<dbReference type="InterPro" id="IPR012459">
    <property type="entry name" value="Rrp15"/>
</dbReference>
<evidence type="ECO:0000256" key="5">
    <source>
        <dbReference type="ARBA" id="ARBA00022448"/>
    </source>
</evidence>
<dbReference type="Pfam" id="PF00688">
    <property type="entry name" value="TGFb_propeptide"/>
    <property type="match status" value="1"/>
</dbReference>
<evidence type="ECO:0000256" key="28">
    <source>
        <dbReference type="RuleBase" id="RU000354"/>
    </source>
</evidence>
<comment type="function">
    <text evidence="23">Multifunctional protein that regulates various processes such as angiogenesis and heart development. Activation into mature form follows different steps: following cleavage of the proprotein in the Golgi apparatus, Latency-associated peptide (LAP) and Transforming growth factor beta-2 (TGF-beta-2) chains remain non-covalently linked rendering TGF-beta-2 inactive during storage in extracellular matrix. At the same time, LAP chain interacts with 'milieu molecules', such as LTBP1 and LRRC32/GARP, that control activation of TGF-beta-2 and maintain it in a latent state during storage in extracellular milieus. Once activated following release of LAP, TGF-beta-2 acts by binding to TGF-beta receptors (TGFBR1 and TGFBR2), which transduce signal.</text>
</comment>
<sequence>MEQGSRIKCASDVDMEITLPRTQTVGQTFRKCNGKDHFAKMCKSKGGNSVLQGSARRRAGKGDKGGQDGAAASGDLSNIKNETTRISVTGLAEVQSDLNPQDPLQKVVRFSPDLSLLLTGGTDGHIRVWEFPSLKKKFDFKAHEGEIEDLDMSPGKKHLVTVGRDFACSVWSGNQLAMSLKWHETLPQMAEKTYRYMACRFGKVEDQKEALRCYTVQIPHKRDRRPPPCYLTKWDGKNFLPMLTAPCGTEVISSLAVSDSGTFLGLGTVTGSVAIYISFSLQKLYYVQESHGIVVTDLAFLPDSFKGKNINGSNETAMLSVAVDSRCQVHAVPNRRDDAKPQFEDADDQSDSEVGSKDKGSEDGGSDGEEAEDEEGGEGEDEDDSNANAGWAEAMAKILGKKTAESKSSILTKNKELDKRKDMERQEQLERKKQIDKRQAWEMMCREKPDIVMDRETERALQRIATRGVVQLFNAVKKHQKNVDDKVKEVGGSERKKAKILCSVSKKDFIDVLRGTEVGSGGTGKTEKNVSSVMYNALRRYVILFMTILQISTSSSPNLQRQLKATHTGCAFTIDVATVALSFSTCSTLDMDQFKKKRMEAIRGQILSKLKLRIPPEDYLEPEDVSRDIVAIYNSTRDLLQEKANERAATCERQRSEEEYYAKEVHKIDMQPFYPSENVISPTPFNPYFRRLTFDVSSMEKNASNLVKAELRIFRLQTPGAKVSEQRIELYQILGHKDLTSPTQRYIDSKVVRTQTEGEWLSFDVTEAVSEWLNHRDRNSGFKISLHCPCCTFVPSNNYIIPNKSEELEARFGGIDDSFTHGGDLKVFKNRRYSARVPHLLLMLLPSYRLESQSQHKNHRSKRALDAAYCSKNVQDNCCLRSLYIDFKKDLGWRWIHEPKGYEANFCAGACPYLWSADTQHSKVLGLYNAINPEASASPCCVSQDLEPLTILYYIGKTPKIEQLSNMKIQKETVYLTDDTNVAIFPRSDGDFNCFDLIARGHYEVHGDSTTVEKSAGAPHSVLNGKLETSKMVTVRFSEFEACVATITSKGQHTGVQVHKRRRSSRREDTGLQDVLADIEEVVEAAQGLKEVTKKLKDWSGFALSTMTTTLSISEAEVDSLRVVFACLDGKGPVDEPMFATCCRSLIGCKACIAEWNNSNSYCPKCCAVDLDSNIHEVAGLTEALAALEKLFL</sequence>
<dbReference type="InterPro" id="IPR017948">
    <property type="entry name" value="TGFb_CS"/>
</dbReference>
<feature type="region of interest" description="Disordered" evidence="29">
    <location>
        <begin position="49"/>
        <end position="77"/>
    </location>
</feature>
<dbReference type="AlphaFoldDB" id="A0A6A4SIN8"/>
<dbReference type="Gene3D" id="2.60.120.970">
    <property type="match status" value="1"/>
</dbReference>
<keyword evidence="10" id="KW-0812">Transmembrane</keyword>
<evidence type="ECO:0000256" key="25">
    <source>
        <dbReference type="ARBA" id="ARBA00057824"/>
    </source>
</evidence>
<dbReference type="GO" id="GO:0008083">
    <property type="term" value="F:growth factor activity"/>
    <property type="evidence" value="ECO:0007669"/>
    <property type="project" value="UniProtKB-KW"/>
</dbReference>
<dbReference type="PROSITE" id="PS50294">
    <property type="entry name" value="WD_REPEATS_REGION"/>
    <property type="match status" value="1"/>
</dbReference>
<evidence type="ECO:0000256" key="14">
    <source>
        <dbReference type="ARBA" id="ARBA00022892"/>
    </source>
</evidence>
<dbReference type="Proteomes" id="UP000438429">
    <property type="component" value="Unassembled WGS sequence"/>
</dbReference>
<keyword evidence="9" id="KW-0165">Cleavage on pair of basic residues</keyword>
<evidence type="ECO:0000256" key="17">
    <source>
        <dbReference type="ARBA" id="ARBA00023030"/>
    </source>
</evidence>
<keyword evidence="8 27" id="KW-0853">WD repeat</keyword>
<gene>
    <name evidence="31" type="ORF">F2P81_016623</name>
</gene>
<evidence type="ECO:0000256" key="19">
    <source>
        <dbReference type="ARBA" id="ARBA00023157"/>
    </source>
</evidence>
<accession>A0A6A4SIN8</accession>
<dbReference type="SMART" id="SM00204">
    <property type="entry name" value="TGFB"/>
    <property type="match status" value="1"/>
</dbReference>
<feature type="compositionally biased region" description="Basic and acidic residues" evidence="29">
    <location>
        <begin position="413"/>
        <end position="431"/>
    </location>
</feature>
<comment type="subcellular location">
    <subcellularLocation>
        <location evidence="1">Endoplasmic reticulum membrane</location>
        <topology evidence="1">Single-pass membrane protein</topology>
    </subcellularLocation>
    <subcellularLocation>
        <location evidence="2">Secreted</location>
        <location evidence="2">Extracellular space</location>
        <location evidence="2">Extracellular matrix</location>
    </subcellularLocation>
</comment>
<dbReference type="PANTHER" id="PTHR23284">
    <property type="entry name" value="PROLACTIN REGULATORY ELEMENT BINDING PROTEIN"/>
    <property type="match status" value="1"/>
</dbReference>
<protein>
    <recommendedName>
        <fullName evidence="4">Transforming growth factor beta-2 proprotein</fullName>
    </recommendedName>
</protein>
<dbReference type="InterPro" id="IPR001111">
    <property type="entry name" value="TGF-b_propeptide"/>
</dbReference>
<keyword evidence="11" id="KW-0732">Signal</keyword>
<comment type="subunit">
    <text evidence="26">Latency-associated peptide: Homodimer; disulfide-linked. Latency-associated peptide: Interacts with Transforming growth factor beta-1 (TGF-beta-1) chain; interaction is non-covalent and maintains (TGF-beta-1) in a latent state; each Latency-associated peptide (LAP) monomer interacts with TGF-beta-1 in the other monomer. Transforming growth factor beta-1: Homodimer; disulfide-linked. Transforming growth factor beta-1: Interacts with TGF-beta receptors (tgfbr1 and tgfbr2), leading to signal transduction. Interacts with EFEMP2.</text>
</comment>
<evidence type="ECO:0000256" key="4">
    <source>
        <dbReference type="ARBA" id="ARBA00018531"/>
    </source>
</evidence>
<organism evidence="31 32">
    <name type="scientific">Scophthalmus maximus</name>
    <name type="common">Turbot</name>
    <name type="synonym">Psetta maxima</name>
    <dbReference type="NCBI Taxonomy" id="52904"/>
    <lineage>
        <taxon>Eukaryota</taxon>
        <taxon>Metazoa</taxon>
        <taxon>Chordata</taxon>
        <taxon>Craniata</taxon>
        <taxon>Vertebrata</taxon>
        <taxon>Euteleostomi</taxon>
        <taxon>Actinopterygii</taxon>
        <taxon>Neopterygii</taxon>
        <taxon>Teleostei</taxon>
        <taxon>Neoteleostei</taxon>
        <taxon>Acanthomorphata</taxon>
        <taxon>Carangaria</taxon>
        <taxon>Pleuronectiformes</taxon>
        <taxon>Pleuronectoidei</taxon>
        <taxon>Scophthalmidae</taxon>
        <taxon>Scophthalmus</taxon>
    </lineage>
</organism>
<dbReference type="GO" id="GO:0003400">
    <property type="term" value="P:regulation of COPII vesicle coating"/>
    <property type="evidence" value="ECO:0007669"/>
    <property type="project" value="TreeGrafter"/>
</dbReference>
<dbReference type="PRINTS" id="PR01423">
    <property type="entry name" value="TGFBETA"/>
</dbReference>
<evidence type="ECO:0000256" key="7">
    <source>
        <dbReference type="ARBA" id="ARBA00022530"/>
    </source>
</evidence>
<comment type="function">
    <text evidence="25">Required to maintain the Transforming growth factor beta-1 (TGF-beta-1) chain in a latent state during storage in extracellular matrix. Associates non-covalently with TGF-beta-1 and regulates its activation via interaction with 'milieu molecules', such as LTBP1, LRRC32/GARP and LRRC33/NRROS, that control activation of TGF-beta-1. Interaction with integrins (ITGAV:ITGB6 or ITGAV:ITGB8) results in distortion of the Latency-associated peptide chain and subsequent release of the active TGF-beta-1.</text>
</comment>
<evidence type="ECO:0000256" key="29">
    <source>
        <dbReference type="SAM" id="MobiDB-lite"/>
    </source>
</evidence>
<dbReference type="GO" id="GO:0005085">
    <property type="term" value="F:guanyl-nucleotide exchange factor activity"/>
    <property type="evidence" value="ECO:0007669"/>
    <property type="project" value="InterPro"/>
</dbReference>
<evidence type="ECO:0000256" key="9">
    <source>
        <dbReference type="ARBA" id="ARBA00022685"/>
    </source>
</evidence>
<proteinExistence type="inferred from homology"/>
<evidence type="ECO:0000256" key="2">
    <source>
        <dbReference type="ARBA" id="ARBA00004498"/>
    </source>
</evidence>
<dbReference type="InterPro" id="IPR001839">
    <property type="entry name" value="TGF-b_C"/>
</dbReference>
<dbReference type="Gene3D" id="2.130.10.10">
    <property type="entry name" value="YVTN repeat-like/Quinoprotein amine dehydrogenase"/>
    <property type="match status" value="1"/>
</dbReference>
<evidence type="ECO:0000256" key="13">
    <source>
        <dbReference type="ARBA" id="ARBA00022824"/>
    </source>
</evidence>
<keyword evidence="21" id="KW-0497">Mitogen</keyword>
<dbReference type="SMART" id="SM00320">
    <property type="entry name" value="WD40"/>
    <property type="match status" value="4"/>
</dbReference>
<dbReference type="InterPro" id="IPR003940">
    <property type="entry name" value="TGFb2"/>
</dbReference>
<keyword evidence="14" id="KW-0931">ER-Golgi transport</keyword>
<evidence type="ECO:0000256" key="1">
    <source>
        <dbReference type="ARBA" id="ARBA00004389"/>
    </source>
</evidence>
<dbReference type="InterPro" id="IPR045260">
    <property type="entry name" value="Sec12-like"/>
</dbReference>
<dbReference type="EMBL" id="VEVO01000014">
    <property type="protein sequence ID" value="KAF0032068.1"/>
    <property type="molecule type" value="Genomic_DNA"/>
</dbReference>
<feature type="region of interest" description="Disordered" evidence="29">
    <location>
        <begin position="402"/>
        <end position="431"/>
    </location>
</feature>
<evidence type="ECO:0000256" key="18">
    <source>
        <dbReference type="ARBA" id="ARBA00023136"/>
    </source>
</evidence>
<dbReference type="GO" id="GO:0005789">
    <property type="term" value="C:endoplasmic reticulum membrane"/>
    <property type="evidence" value="ECO:0007669"/>
    <property type="project" value="UniProtKB-SubCell"/>
</dbReference>
<dbReference type="Pfam" id="PF07890">
    <property type="entry name" value="Rrp15p"/>
    <property type="match status" value="1"/>
</dbReference>
<dbReference type="FunFam" id="2.60.120.970:FF:000002">
    <property type="entry name" value="Transforming growth factor beta"/>
    <property type="match status" value="1"/>
</dbReference>
<dbReference type="Pfam" id="PF00400">
    <property type="entry name" value="WD40"/>
    <property type="match status" value="2"/>
</dbReference>
<keyword evidence="7" id="KW-0272">Extracellular matrix</keyword>
<evidence type="ECO:0000259" key="30">
    <source>
        <dbReference type="PROSITE" id="PS51362"/>
    </source>
</evidence>
<evidence type="ECO:0000256" key="6">
    <source>
        <dbReference type="ARBA" id="ARBA00022525"/>
    </source>
</evidence>
<comment type="function">
    <text evidence="22">Precursor of the Latency-associated peptide (LAP) and Transforming growth factor beta-2 (TGF-beta-2) chains, which constitute the regulatory and active subunit of TGF-beta-2, respectively.</text>
</comment>
<evidence type="ECO:0000313" key="31">
    <source>
        <dbReference type="EMBL" id="KAF0032068.1"/>
    </source>
</evidence>
<evidence type="ECO:0000256" key="10">
    <source>
        <dbReference type="ARBA" id="ARBA00022692"/>
    </source>
</evidence>
<feature type="compositionally biased region" description="Basic and acidic residues" evidence="29">
    <location>
        <begin position="334"/>
        <end position="343"/>
    </location>
</feature>
<dbReference type="PROSITE" id="PS51362">
    <property type="entry name" value="TGF_BETA_2"/>
    <property type="match status" value="1"/>
</dbReference>
<evidence type="ECO:0000256" key="11">
    <source>
        <dbReference type="ARBA" id="ARBA00022729"/>
    </source>
</evidence>
<evidence type="ECO:0000313" key="32">
    <source>
        <dbReference type="Proteomes" id="UP000438429"/>
    </source>
</evidence>
<evidence type="ECO:0000256" key="8">
    <source>
        <dbReference type="ARBA" id="ARBA00022574"/>
    </source>
</evidence>
<evidence type="ECO:0000256" key="27">
    <source>
        <dbReference type="PROSITE-ProRule" id="PRU00221"/>
    </source>
</evidence>
<dbReference type="SUPFAM" id="SSF57501">
    <property type="entry name" value="Cystine-knot cytokines"/>
    <property type="match status" value="1"/>
</dbReference>
<keyword evidence="13" id="KW-0256">Endoplasmic reticulum</keyword>
<feature type="compositionally biased region" description="Acidic residues" evidence="29">
    <location>
        <begin position="364"/>
        <end position="385"/>
    </location>
</feature>
<dbReference type="GO" id="GO:0009653">
    <property type="term" value="P:anatomical structure morphogenesis"/>
    <property type="evidence" value="ECO:0007669"/>
    <property type="project" value="UniProtKB-ARBA"/>
</dbReference>
<dbReference type="InterPro" id="IPR015943">
    <property type="entry name" value="WD40/YVTN_repeat-like_dom_sf"/>
</dbReference>
<name>A0A6A4SIN8_SCOMX</name>
<dbReference type="GO" id="GO:0005615">
    <property type="term" value="C:extracellular space"/>
    <property type="evidence" value="ECO:0007669"/>
    <property type="project" value="InterPro"/>
</dbReference>
<dbReference type="GO" id="GO:0009888">
    <property type="term" value="P:tissue development"/>
    <property type="evidence" value="ECO:0007669"/>
    <property type="project" value="UniProtKB-ARBA"/>
</dbReference>
<evidence type="ECO:0000256" key="12">
    <source>
        <dbReference type="ARBA" id="ARBA00022737"/>
    </source>
</evidence>
<dbReference type="PROSITE" id="PS00250">
    <property type="entry name" value="TGF_BETA_1"/>
    <property type="match status" value="1"/>
</dbReference>
<dbReference type="PRINTS" id="PR01425">
    <property type="entry name" value="TGFBETA2"/>
</dbReference>
<evidence type="ECO:0000256" key="26">
    <source>
        <dbReference type="ARBA" id="ARBA00065283"/>
    </source>
</evidence>
<keyword evidence="6" id="KW-0964">Secreted</keyword>
<dbReference type="InterPro" id="IPR036322">
    <property type="entry name" value="WD40_repeat_dom_sf"/>
</dbReference>
<keyword evidence="18" id="KW-0472">Membrane</keyword>
<dbReference type="PROSITE" id="PS50082">
    <property type="entry name" value="WD_REPEATS_2"/>
    <property type="match status" value="2"/>
</dbReference>
<dbReference type="CDD" id="cd19385">
    <property type="entry name" value="TGF_beta_TGFB2"/>
    <property type="match status" value="1"/>
</dbReference>
<dbReference type="InterPro" id="IPR029034">
    <property type="entry name" value="Cystine-knot_cytokine"/>
</dbReference>
<dbReference type="FunFam" id="2.10.90.10:FF:000004">
    <property type="entry name" value="Transforming growth factor beta"/>
    <property type="match status" value="1"/>
</dbReference>
<dbReference type="GO" id="GO:0015031">
    <property type="term" value="P:protein transport"/>
    <property type="evidence" value="ECO:0007669"/>
    <property type="project" value="UniProtKB-KW"/>
</dbReference>
<keyword evidence="19" id="KW-1015">Disulfide bond</keyword>
<dbReference type="GO" id="GO:0006364">
    <property type="term" value="P:rRNA processing"/>
    <property type="evidence" value="ECO:0007669"/>
    <property type="project" value="InterPro"/>
</dbReference>